<protein>
    <submittedName>
        <fullName evidence="1">Uncharacterized protein</fullName>
    </submittedName>
</protein>
<evidence type="ECO:0000313" key="2">
    <source>
        <dbReference type="Proteomes" id="UP001432222"/>
    </source>
</evidence>
<dbReference type="Proteomes" id="UP001432222">
    <property type="component" value="Chromosome"/>
</dbReference>
<dbReference type="Gene3D" id="3.20.20.70">
    <property type="entry name" value="Aldolase class I"/>
    <property type="match status" value="1"/>
</dbReference>
<name>A0ABZ1TRV1_9ACTN</name>
<reference evidence="1" key="1">
    <citation type="submission" date="2022-10" db="EMBL/GenBank/DDBJ databases">
        <title>The complete genomes of actinobacterial strains from the NBC collection.</title>
        <authorList>
            <person name="Joergensen T.S."/>
            <person name="Alvarez Arevalo M."/>
            <person name="Sterndorff E.B."/>
            <person name="Faurdal D."/>
            <person name="Vuksanovic O."/>
            <person name="Mourched A.-S."/>
            <person name="Charusanti P."/>
            <person name="Shaw S."/>
            <person name="Blin K."/>
            <person name="Weber T."/>
        </authorList>
    </citation>
    <scope>NUCLEOTIDE SEQUENCE</scope>
    <source>
        <strain evidence="1">NBC_00222</strain>
    </source>
</reference>
<dbReference type="EMBL" id="CP108110">
    <property type="protein sequence ID" value="WUQ81667.1"/>
    <property type="molecule type" value="Genomic_DNA"/>
</dbReference>
<evidence type="ECO:0000313" key="1">
    <source>
        <dbReference type="EMBL" id="WUQ81667.1"/>
    </source>
</evidence>
<organism evidence="1 2">
    <name type="scientific">Kitasatospora purpeofusca</name>
    <dbReference type="NCBI Taxonomy" id="67352"/>
    <lineage>
        <taxon>Bacteria</taxon>
        <taxon>Bacillati</taxon>
        <taxon>Actinomycetota</taxon>
        <taxon>Actinomycetes</taxon>
        <taxon>Kitasatosporales</taxon>
        <taxon>Streptomycetaceae</taxon>
        <taxon>Kitasatospora</taxon>
    </lineage>
</organism>
<accession>A0ABZ1TRV1</accession>
<sequence length="98" mass="10073">MAKINIATHLNKAFTGAVRARLGADAALVETRVCLGAGRDAVAAEVTSLLGILTVHQVSGPEGGRIVAVVATGRRPPVLLDICKLVLNNTQKSLSSST</sequence>
<gene>
    <name evidence="1" type="ORF">OHA16_01025</name>
</gene>
<dbReference type="RefSeq" id="WP_328952741.1">
    <property type="nucleotide sequence ID" value="NZ_CP108110.1"/>
</dbReference>
<dbReference type="InterPro" id="IPR013785">
    <property type="entry name" value="Aldolase_TIM"/>
</dbReference>
<keyword evidence="2" id="KW-1185">Reference proteome</keyword>
<proteinExistence type="predicted"/>